<sequence length="128" mass="13472">MQRLFSAFPGGPPGVALLIMRIALSVLLLDGALRPPGPFTSGVAMLAPWTVAIALWIGLFTPVFSAMCVPLVLAICVNGTGEMDLGPVCTILEAAALAMLGPGAYSLDARLFGRRKIIFPRHHESGDE</sequence>
<evidence type="ECO:0008006" key="4">
    <source>
        <dbReference type="Google" id="ProtNLM"/>
    </source>
</evidence>
<evidence type="ECO:0000313" key="3">
    <source>
        <dbReference type="Proteomes" id="UP001500279"/>
    </source>
</evidence>
<feature type="transmembrane region" description="Helical" evidence="1">
    <location>
        <begin position="15"/>
        <end position="33"/>
    </location>
</feature>
<evidence type="ECO:0000313" key="2">
    <source>
        <dbReference type="EMBL" id="GAA0747895.1"/>
    </source>
</evidence>
<dbReference type="Proteomes" id="UP001500279">
    <property type="component" value="Unassembled WGS sequence"/>
</dbReference>
<keyword evidence="1" id="KW-0812">Transmembrane</keyword>
<evidence type="ECO:0000256" key="1">
    <source>
        <dbReference type="SAM" id="Phobius"/>
    </source>
</evidence>
<keyword evidence="1" id="KW-0472">Membrane</keyword>
<keyword evidence="1" id="KW-1133">Transmembrane helix</keyword>
<feature type="transmembrane region" description="Helical" evidence="1">
    <location>
        <begin position="45"/>
        <end position="73"/>
    </location>
</feature>
<reference evidence="2 3" key="1">
    <citation type="journal article" date="2019" name="Int. J. Syst. Evol. Microbiol.">
        <title>The Global Catalogue of Microorganisms (GCM) 10K type strain sequencing project: providing services to taxonomists for standard genome sequencing and annotation.</title>
        <authorList>
            <consortium name="The Broad Institute Genomics Platform"/>
            <consortium name="The Broad Institute Genome Sequencing Center for Infectious Disease"/>
            <person name="Wu L."/>
            <person name="Ma J."/>
        </authorList>
    </citation>
    <scope>NUCLEOTIDE SEQUENCE [LARGE SCALE GENOMIC DNA]</scope>
    <source>
        <strain evidence="2 3">JCM 15503</strain>
    </source>
</reference>
<proteinExistence type="predicted"/>
<organism evidence="2 3">
    <name type="scientific">Ideonella azotifigens</name>
    <dbReference type="NCBI Taxonomy" id="513160"/>
    <lineage>
        <taxon>Bacteria</taxon>
        <taxon>Pseudomonadati</taxon>
        <taxon>Pseudomonadota</taxon>
        <taxon>Betaproteobacteria</taxon>
        <taxon>Burkholderiales</taxon>
        <taxon>Sphaerotilaceae</taxon>
        <taxon>Ideonella</taxon>
    </lineage>
</organism>
<gene>
    <name evidence="2" type="ORF">GCM10009107_16860</name>
</gene>
<dbReference type="EMBL" id="BAAAEW010000007">
    <property type="protein sequence ID" value="GAA0747895.1"/>
    <property type="molecule type" value="Genomic_DNA"/>
</dbReference>
<name>A0ABN1JWA3_9BURK</name>
<keyword evidence="3" id="KW-1185">Reference proteome</keyword>
<dbReference type="RefSeq" id="WP_141284350.1">
    <property type="nucleotide sequence ID" value="NZ_BAAAEW010000007.1"/>
</dbReference>
<accession>A0ABN1JWA3</accession>
<protein>
    <recommendedName>
        <fullName evidence="4">DoxX family protein</fullName>
    </recommendedName>
</protein>
<comment type="caution">
    <text evidence="2">The sequence shown here is derived from an EMBL/GenBank/DDBJ whole genome shotgun (WGS) entry which is preliminary data.</text>
</comment>